<dbReference type="Proteomes" id="UP000323257">
    <property type="component" value="Unassembled WGS sequence"/>
</dbReference>
<dbReference type="RefSeq" id="WP_148931676.1">
    <property type="nucleotide sequence ID" value="NZ_VNHS01000009.1"/>
</dbReference>
<proteinExistence type="predicted"/>
<protein>
    <submittedName>
        <fullName evidence="2">Uncharacterized protein DUF4253</fullName>
    </submittedName>
</protein>
<sequence>MGIFDRFKKKEEERDPLRAIIANLDCECRIIHENDAQGVMAKYRQALLEGEKEGYTPLIIVPSETIADHIEMMTSKHDRESILARANELDAAVLLKRLVAESMPDEEEDEEFDLAGEFEIEEAKLNHFVSIPEVLNQSIILAKIPTTKPWEAAAWIPMGGFNACPMPEEQVAVFKYWYEKYGASPGLVTRDVWELVVEHPPGTQEEAEKLAWEHFGFCGDIVWQGVGTVNLLAGSLLDSPYWYFWWD</sequence>
<dbReference type="InterPro" id="IPR025349">
    <property type="entry name" value="DUF4253"/>
</dbReference>
<dbReference type="AlphaFoldDB" id="A0A5S5BYQ8"/>
<evidence type="ECO:0000313" key="3">
    <source>
        <dbReference type="Proteomes" id="UP000323257"/>
    </source>
</evidence>
<name>A0A5S5BYQ8_9BACL</name>
<evidence type="ECO:0000259" key="1">
    <source>
        <dbReference type="Pfam" id="PF14062"/>
    </source>
</evidence>
<keyword evidence="3" id="KW-1185">Reference proteome</keyword>
<accession>A0A5S5BYQ8</accession>
<feature type="domain" description="DUF4253" evidence="1">
    <location>
        <begin position="141"/>
        <end position="247"/>
    </location>
</feature>
<comment type="caution">
    <text evidence="2">The sequence shown here is derived from an EMBL/GenBank/DDBJ whole genome shotgun (WGS) entry which is preliminary data.</text>
</comment>
<evidence type="ECO:0000313" key="2">
    <source>
        <dbReference type="EMBL" id="TYP72079.1"/>
    </source>
</evidence>
<reference evidence="2 3" key="1">
    <citation type="submission" date="2019-07" db="EMBL/GenBank/DDBJ databases">
        <title>Genomic Encyclopedia of Type Strains, Phase III (KMG-III): the genomes of soil and plant-associated and newly described type strains.</title>
        <authorList>
            <person name="Whitman W."/>
        </authorList>
    </citation>
    <scope>NUCLEOTIDE SEQUENCE [LARGE SCALE GENOMIC DNA]</scope>
    <source>
        <strain evidence="2 3">BL24</strain>
    </source>
</reference>
<organism evidence="2 3">
    <name type="scientific">Paenibacillus methanolicus</name>
    <dbReference type="NCBI Taxonomy" id="582686"/>
    <lineage>
        <taxon>Bacteria</taxon>
        <taxon>Bacillati</taxon>
        <taxon>Bacillota</taxon>
        <taxon>Bacilli</taxon>
        <taxon>Bacillales</taxon>
        <taxon>Paenibacillaceae</taxon>
        <taxon>Paenibacillus</taxon>
    </lineage>
</organism>
<dbReference type="OrthoDB" id="4827574at2"/>
<dbReference type="EMBL" id="VNHS01000009">
    <property type="protein sequence ID" value="TYP72079.1"/>
    <property type="molecule type" value="Genomic_DNA"/>
</dbReference>
<dbReference type="Pfam" id="PF14062">
    <property type="entry name" value="DUF4253"/>
    <property type="match status" value="1"/>
</dbReference>
<gene>
    <name evidence="2" type="ORF">BCM02_109358</name>
</gene>